<keyword evidence="6" id="KW-0378">Hydrolase</keyword>
<feature type="region of interest" description="Disordered" evidence="9">
    <location>
        <begin position="1"/>
        <end position="50"/>
    </location>
</feature>
<dbReference type="InterPro" id="IPR035952">
    <property type="entry name" value="Rhomboid-like_sf"/>
</dbReference>
<sequence>MPPLRTGVAEPPYPQPRVLNSGDIEHLSGQSTPPGQSPPQTPPADQKNPYGLFNQKPGQLKYRLSFLVKPTIFVASFAAGSNWLLSYHKKKNPEVYTDHSRQKISKDTLFKGIVLANVSVFAISQLAKKNNWIRFRQFERQYLICSVYSKTAVPSMFGSVFNHIDFQHICLNMLALTVIEAAMPIDAYTMAHVYTNGGLFGCLGSYISNVLRLKRWPMARGASAAILSLYAYTVAEYPEVKLSVPLLKEVIPLEVPTKYIVWPCAILDAYKVMGSSQKVENSAHLAGVCYGYLQGLFD</sequence>
<evidence type="ECO:0000313" key="11">
    <source>
        <dbReference type="EMBL" id="KAF6028820.1"/>
    </source>
</evidence>
<dbReference type="Pfam" id="PF01694">
    <property type="entry name" value="Rhomboid"/>
    <property type="match status" value="1"/>
</dbReference>
<feature type="domain" description="Peptidase S54 rhomboid" evidence="10">
    <location>
        <begin position="156"/>
        <end position="296"/>
    </location>
</feature>
<evidence type="ECO:0000256" key="5">
    <source>
        <dbReference type="ARBA" id="ARBA00022692"/>
    </source>
</evidence>
<keyword evidence="8" id="KW-0472">Membrane</keyword>
<evidence type="ECO:0000256" key="9">
    <source>
        <dbReference type="SAM" id="MobiDB-lite"/>
    </source>
</evidence>
<comment type="catalytic activity">
    <reaction evidence="1">
        <text>Cleaves type-1 transmembrane domains using a catalytic dyad composed of serine and histidine that are contributed by different transmembrane domains.</text>
        <dbReference type="EC" id="3.4.21.105"/>
    </reaction>
</comment>
<keyword evidence="7" id="KW-1133">Transmembrane helix</keyword>
<dbReference type="PANTHER" id="PTHR43731">
    <property type="entry name" value="RHOMBOID PROTEASE"/>
    <property type="match status" value="1"/>
</dbReference>
<keyword evidence="5" id="KW-0812">Transmembrane</keyword>
<organism evidence="11 12">
    <name type="scientific">Bugula neritina</name>
    <name type="common">Brown bryozoan</name>
    <name type="synonym">Sertularia neritina</name>
    <dbReference type="NCBI Taxonomy" id="10212"/>
    <lineage>
        <taxon>Eukaryota</taxon>
        <taxon>Metazoa</taxon>
        <taxon>Spiralia</taxon>
        <taxon>Lophotrochozoa</taxon>
        <taxon>Bryozoa</taxon>
        <taxon>Gymnolaemata</taxon>
        <taxon>Cheilostomatida</taxon>
        <taxon>Flustrina</taxon>
        <taxon>Buguloidea</taxon>
        <taxon>Bugulidae</taxon>
        <taxon>Bugula</taxon>
    </lineage>
</organism>
<dbReference type="AlphaFoldDB" id="A0A7J7JR59"/>
<comment type="caution">
    <text evidence="11">The sequence shown here is derived from an EMBL/GenBank/DDBJ whole genome shotgun (WGS) entry which is preliminary data.</text>
</comment>
<evidence type="ECO:0000256" key="3">
    <source>
        <dbReference type="ARBA" id="ARBA00009045"/>
    </source>
</evidence>
<evidence type="ECO:0000256" key="8">
    <source>
        <dbReference type="ARBA" id="ARBA00023136"/>
    </source>
</evidence>
<dbReference type="EC" id="3.4.21.105" evidence="4"/>
<keyword evidence="12" id="KW-1185">Reference proteome</keyword>
<proteinExistence type="inferred from homology"/>
<evidence type="ECO:0000256" key="2">
    <source>
        <dbReference type="ARBA" id="ARBA00004141"/>
    </source>
</evidence>
<comment type="similarity">
    <text evidence="3">Belongs to the peptidase S54 family.</text>
</comment>
<evidence type="ECO:0000256" key="7">
    <source>
        <dbReference type="ARBA" id="ARBA00022989"/>
    </source>
</evidence>
<dbReference type="Gene3D" id="1.20.1540.10">
    <property type="entry name" value="Rhomboid-like"/>
    <property type="match status" value="1"/>
</dbReference>
<name>A0A7J7JR59_BUGNE</name>
<protein>
    <recommendedName>
        <fullName evidence="4">rhomboid protease</fullName>
        <ecNumber evidence="4">3.4.21.105</ecNumber>
    </recommendedName>
</protein>
<evidence type="ECO:0000256" key="6">
    <source>
        <dbReference type="ARBA" id="ARBA00022801"/>
    </source>
</evidence>
<dbReference type="EMBL" id="VXIV02001901">
    <property type="protein sequence ID" value="KAF6028820.1"/>
    <property type="molecule type" value="Genomic_DNA"/>
</dbReference>
<evidence type="ECO:0000313" key="12">
    <source>
        <dbReference type="Proteomes" id="UP000593567"/>
    </source>
</evidence>
<reference evidence="11" key="1">
    <citation type="submission" date="2020-06" db="EMBL/GenBank/DDBJ databases">
        <title>Draft genome of Bugula neritina, a colonial animal packing powerful symbionts and potential medicines.</title>
        <authorList>
            <person name="Rayko M."/>
        </authorList>
    </citation>
    <scope>NUCLEOTIDE SEQUENCE [LARGE SCALE GENOMIC DNA]</scope>
    <source>
        <strain evidence="11">Kwan_BN1</strain>
    </source>
</reference>
<evidence type="ECO:0000256" key="1">
    <source>
        <dbReference type="ARBA" id="ARBA00000156"/>
    </source>
</evidence>
<dbReference type="PANTHER" id="PTHR43731:SF14">
    <property type="entry name" value="PRESENILIN-ASSOCIATED RHOMBOID-LIKE PROTEIN, MITOCHONDRIAL"/>
    <property type="match status" value="1"/>
</dbReference>
<dbReference type="InterPro" id="IPR022764">
    <property type="entry name" value="Peptidase_S54_rhomboid_dom"/>
</dbReference>
<dbReference type="InterPro" id="IPR050925">
    <property type="entry name" value="Rhomboid_protease_S54"/>
</dbReference>
<dbReference type="GO" id="GO:0016020">
    <property type="term" value="C:membrane"/>
    <property type="evidence" value="ECO:0007669"/>
    <property type="project" value="UniProtKB-SubCell"/>
</dbReference>
<gene>
    <name evidence="11" type="ORF">EB796_012858</name>
</gene>
<accession>A0A7J7JR59</accession>
<evidence type="ECO:0000259" key="10">
    <source>
        <dbReference type="Pfam" id="PF01694"/>
    </source>
</evidence>
<dbReference type="SUPFAM" id="SSF144091">
    <property type="entry name" value="Rhomboid-like"/>
    <property type="match status" value="1"/>
</dbReference>
<dbReference type="Proteomes" id="UP000593567">
    <property type="component" value="Unassembled WGS sequence"/>
</dbReference>
<dbReference type="GO" id="GO:0004252">
    <property type="term" value="F:serine-type endopeptidase activity"/>
    <property type="evidence" value="ECO:0007669"/>
    <property type="project" value="InterPro"/>
</dbReference>
<comment type="subcellular location">
    <subcellularLocation>
        <location evidence="2">Membrane</location>
        <topology evidence="2">Multi-pass membrane protein</topology>
    </subcellularLocation>
</comment>
<evidence type="ECO:0000256" key="4">
    <source>
        <dbReference type="ARBA" id="ARBA00013039"/>
    </source>
</evidence>